<dbReference type="RefSeq" id="XP_013405239.1">
    <property type="nucleotide sequence ID" value="XM_013549785.1"/>
</dbReference>
<dbReference type="InterPro" id="IPR006020">
    <property type="entry name" value="PTB/PI_dom"/>
</dbReference>
<dbReference type="RefSeq" id="XP_013405242.1">
    <property type="nucleotide sequence ID" value="XM_013549788.1"/>
</dbReference>
<evidence type="ECO:0000259" key="2">
    <source>
        <dbReference type="PROSITE" id="PS01179"/>
    </source>
</evidence>
<evidence type="ECO:0000313" key="4">
    <source>
        <dbReference type="RefSeq" id="XP_013405239.1"/>
    </source>
</evidence>
<evidence type="ECO:0000313" key="6">
    <source>
        <dbReference type="RefSeq" id="XP_013405241.1"/>
    </source>
</evidence>
<evidence type="ECO:0000313" key="3">
    <source>
        <dbReference type="Proteomes" id="UP000085678"/>
    </source>
</evidence>
<proteinExistence type="predicted"/>
<keyword evidence="3" id="KW-1185">Reference proteome</keyword>
<reference evidence="4 5" key="1">
    <citation type="submission" date="2025-04" db="UniProtKB">
        <authorList>
            <consortium name="RefSeq"/>
        </authorList>
    </citation>
    <scope>IDENTIFICATION</scope>
    <source>
        <tissue evidence="4 5">Gonads</tissue>
    </source>
</reference>
<dbReference type="SMART" id="SM00462">
    <property type="entry name" value="PTB"/>
    <property type="match status" value="1"/>
</dbReference>
<dbReference type="Proteomes" id="UP000085678">
    <property type="component" value="Unplaced"/>
</dbReference>
<dbReference type="PROSITE" id="PS01179">
    <property type="entry name" value="PID"/>
    <property type="match status" value="1"/>
</dbReference>
<dbReference type="Pfam" id="PF14719">
    <property type="entry name" value="PID_2"/>
    <property type="match status" value="1"/>
</dbReference>
<organism evidence="3 7">
    <name type="scientific">Lingula anatina</name>
    <name type="common">Brachiopod</name>
    <name type="synonym">Lingula unguis</name>
    <dbReference type="NCBI Taxonomy" id="7574"/>
    <lineage>
        <taxon>Eukaryota</taxon>
        <taxon>Metazoa</taxon>
        <taxon>Spiralia</taxon>
        <taxon>Lophotrochozoa</taxon>
        <taxon>Brachiopoda</taxon>
        <taxon>Linguliformea</taxon>
        <taxon>Lingulata</taxon>
        <taxon>Lingulida</taxon>
        <taxon>Linguloidea</taxon>
        <taxon>Lingulidae</taxon>
        <taxon>Lingula</taxon>
    </lineage>
</organism>
<dbReference type="GeneID" id="106170062"/>
<gene>
    <name evidence="4 5 6 7" type="primary">LOC106170062</name>
</gene>
<dbReference type="InterPro" id="IPR051133">
    <property type="entry name" value="Adapter_Engulfment-Domain"/>
</dbReference>
<dbReference type="AlphaFoldDB" id="A0A1S3J477"/>
<dbReference type="InterPro" id="IPR011993">
    <property type="entry name" value="PH-like_dom_sf"/>
</dbReference>
<dbReference type="RefSeq" id="XP_013405241.1">
    <property type="nucleotide sequence ID" value="XM_013549787.1"/>
</dbReference>
<feature type="compositionally biased region" description="Basic and acidic residues" evidence="1">
    <location>
        <begin position="152"/>
        <end position="169"/>
    </location>
</feature>
<dbReference type="KEGG" id="lak:106170062"/>
<dbReference type="PANTHER" id="PTHR11232:SF74">
    <property type="entry name" value="PTB DOMAIN-CONTAINING ADAPTER PROTEIN CED-6-LIKE PROTEIN"/>
    <property type="match status" value="1"/>
</dbReference>
<dbReference type="PANTHER" id="PTHR11232">
    <property type="entry name" value="PHOSPHOTYROSINE INTERACTION DOMAIN-CONTAINING FAMILY MEMBER"/>
    <property type="match status" value="1"/>
</dbReference>
<dbReference type="Gene3D" id="2.30.29.30">
    <property type="entry name" value="Pleckstrin-homology domain (PH domain)/Phosphotyrosine-binding domain (PTB)"/>
    <property type="match status" value="1"/>
</dbReference>
<sequence>MFKKKVPITEEDPVFFVRYIGNTETFVPSGKGCTDAPLQKIWDSSTEERNMSRVALRINKTGMLMVNPETKQEFMFGIEQLSYCAPDRAINDRIVCWVYKLPEKQKLYCHAAICSSKEKAQAVALVLSRAFQVAFKEWKTNSAKVQRQRSLSQDEAKTKKSISKGEKRAESRISVDSGVSYDGDMATNNGVSTISLPVTQNPLFNDGNELLDASFRARAEGNPAVQALMNGDGSGNGNI</sequence>
<protein>
    <submittedName>
        <fullName evidence="4 5">Protein FAM43A</fullName>
    </submittedName>
</protein>
<dbReference type="OrthoDB" id="5962185at2759"/>
<feature type="domain" description="PID" evidence="2">
    <location>
        <begin position="15"/>
        <end position="137"/>
    </location>
</feature>
<dbReference type="RefSeq" id="XP_013405240.1">
    <property type="nucleotide sequence ID" value="XM_013549786.1"/>
</dbReference>
<name>A0A1S3J477_LINAN</name>
<accession>A0A1S3J477</accession>
<evidence type="ECO:0000256" key="1">
    <source>
        <dbReference type="SAM" id="MobiDB-lite"/>
    </source>
</evidence>
<evidence type="ECO:0000313" key="5">
    <source>
        <dbReference type="RefSeq" id="XP_013405240.1"/>
    </source>
</evidence>
<feature type="region of interest" description="Disordered" evidence="1">
    <location>
        <begin position="146"/>
        <end position="169"/>
    </location>
</feature>
<dbReference type="SUPFAM" id="SSF50729">
    <property type="entry name" value="PH domain-like"/>
    <property type="match status" value="1"/>
</dbReference>
<evidence type="ECO:0000313" key="7">
    <source>
        <dbReference type="RefSeq" id="XP_013405242.1"/>
    </source>
</evidence>